<dbReference type="AlphaFoldDB" id="A0A9Q0E6K8"/>
<proteinExistence type="predicted"/>
<feature type="region of interest" description="Disordered" evidence="1">
    <location>
        <begin position="1"/>
        <end position="47"/>
    </location>
</feature>
<keyword evidence="3" id="KW-1185">Reference proteome</keyword>
<dbReference type="OrthoDB" id="431720at2759"/>
<gene>
    <name evidence="2" type="ORF">NHX12_033955</name>
</gene>
<dbReference type="EMBL" id="JANIIK010000048">
    <property type="protein sequence ID" value="KAJ3600003.1"/>
    <property type="molecule type" value="Genomic_DNA"/>
</dbReference>
<feature type="compositionally biased region" description="Acidic residues" evidence="1">
    <location>
        <begin position="36"/>
        <end position="45"/>
    </location>
</feature>
<feature type="region of interest" description="Disordered" evidence="1">
    <location>
        <begin position="70"/>
        <end position="95"/>
    </location>
</feature>
<comment type="caution">
    <text evidence="2">The sequence shown here is derived from an EMBL/GenBank/DDBJ whole genome shotgun (WGS) entry which is preliminary data.</text>
</comment>
<protein>
    <submittedName>
        <fullName evidence="2">Uncharacterized protein</fullName>
    </submittedName>
</protein>
<name>A0A9Q0E6K8_9TELE</name>
<evidence type="ECO:0000256" key="1">
    <source>
        <dbReference type="SAM" id="MobiDB-lite"/>
    </source>
</evidence>
<reference evidence="2" key="1">
    <citation type="submission" date="2022-07" db="EMBL/GenBank/DDBJ databases">
        <title>Chromosome-level genome of Muraenolepis orangiensis.</title>
        <authorList>
            <person name="Kim J."/>
        </authorList>
    </citation>
    <scope>NUCLEOTIDE SEQUENCE</scope>
    <source>
        <strain evidence="2">KU_S4_2022</strain>
        <tissue evidence="2">Muscle</tissue>
    </source>
</reference>
<organism evidence="2 3">
    <name type="scientific">Muraenolepis orangiensis</name>
    <name type="common">Patagonian moray cod</name>
    <dbReference type="NCBI Taxonomy" id="630683"/>
    <lineage>
        <taxon>Eukaryota</taxon>
        <taxon>Metazoa</taxon>
        <taxon>Chordata</taxon>
        <taxon>Craniata</taxon>
        <taxon>Vertebrata</taxon>
        <taxon>Euteleostomi</taxon>
        <taxon>Actinopterygii</taxon>
        <taxon>Neopterygii</taxon>
        <taxon>Teleostei</taxon>
        <taxon>Neoteleostei</taxon>
        <taxon>Acanthomorphata</taxon>
        <taxon>Zeiogadaria</taxon>
        <taxon>Gadariae</taxon>
        <taxon>Gadiformes</taxon>
        <taxon>Muraenolepidoidei</taxon>
        <taxon>Muraenolepididae</taxon>
        <taxon>Muraenolepis</taxon>
    </lineage>
</organism>
<dbReference type="Proteomes" id="UP001148018">
    <property type="component" value="Unassembled WGS sequence"/>
</dbReference>
<evidence type="ECO:0000313" key="2">
    <source>
        <dbReference type="EMBL" id="KAJ3600003.1"/>
    </source>
</evidence>
<accession>A0A9Q0E6K8</accession>
<evidence type="ECO:0000313" key="3">
    <source>
        <dbReference type="Proteomes" id="UP001148018"/>
    </source>
</evidence>
<sequence length="192" mass="20267">MLDPGSCSVSSESLTEDHHHYRDAPAGPLRGGGEDTSLDDNDEDVGLGPGTGVVGVVVCGSSTPIHYLLHPPPEDAEGWQEHRAGPARGSGPSLGSQLLPGPRGLSASRDTLYLPHMASLAPPSSRTLDRHGLSLDVAPCFEGGGVSDGDMAVSPNVSKRRRGGLIEQRDIVKAHQAHKIHSTPQARRKEWE</sequence>